<name>A0A9K3I654_HELAN</name>
<organism evidence="1 2">
    <name type="scientific">Helianthus annuus</name>
    <name type="common">Common sunflower</name>
    <dbReference type="NCBI Taxonomy" id="4232"/>
    <lineage>
        <taxon>Eukaryota</taxon>
        <taxon>Viridiplantae</taxon>
        <taxon>Streptophyta</taxon>
        <taxon>Embryophyta</taxon>
        <taxon>Tracheophyta</taxon>
        <taxon>Spermatophyta</taxon>
        <taxon>Magnoliopsida</taxon>
        <taxon>eudicotyledons</taxon>
        <taxon>Gunneridae</taxon>
        <taxon>Pentapetalae</taxon>
        <taxon>asterids</taxon>
        <taxon>campanulids</taxon>
        <taxon>Asterales</taxon>
        <taxon>Asteraceae</taxon>
        <taxon>Asteroideae</taxon>
        <taxon>Heliantheae alliance</taxon>
        <taxon>Heliantheae</taxon>
        <taxon>Helianthus</taxon>
    </lineage>
</organism>
<evidence type="ECO:0000313" key="2">
    <source>
        <dbReference type="Proteomes" id="UP000215914"/>
    </source>
</evidence>
<keyword evidence="2" id="KW-1185">Reference proteome</keyword>
<accession>A0A9K3I654</accession>
<gene>
    <name evidence="1" type="ORF">HanXRQr2_Chr09g0386891</name>
</gene>
<dbReference type="AlphaFoldDB" id="A0A9K3I654"/>
<sequence>MKQGFAFVEWGMCHVFIEHGEFGFLSASSGMGKVVNEEQNAHCIYYMFINRSTYEETFGY</sequence>
<protein>
    <submittedName>
        <fullName evidence="1">Uncharacterized protein</fullName>
    </submittedName>
</protein>
<reference evidence="1" key="2">
    <citation type="submission" date="2020-06" db="EMBL/GenBank/DDBJ databases">
        <title>Helianthus annuus Genome sequencing and assembly Release 2.</title>
        <authorList>
            <person name="Gouzy J."/>
            <person name="Langlade N."/>
            <person name="Munos S."/>
        </authorList>
    </citation>
    <scope>NUCLEOTIDE SEQUENCE</scope>
    <source>
        <tissue evidence="1">Leaves</tissue>
    </source>
</reference>
<dbReference type="Proteomes" id="UP000215914">
    <property type="component" value="Unassembled WGS sequence"/>
</dbReference>
<evidence type="ECO:0000313" key="1">
    <source>
        <dbReference type="EMBL" id="KAF5790755.1"/>
    </source>
</evidence>
<proteinExistence type="predicted"/>
<comment type="caution">
    <text evidence="1">The sequence shown here is derived from an EMBL/GenBank/DDBJ whole genome shotgun (WGS) entry which is preliminary data.</text>
</comment>
<dbReference type="Gramene" id="mRNA:HanXRQr2_Chr09g0386891">
    <property type="protein sequence ID" value="mRNA:HanXRQr2_Chr09g0386891"/>
    <property type="gene ID" value="HanXRQr2_Chr09g0386891"/>
</dbReference>
<reference evidence="1" key="1">
    <citation type="journal article" date="2017" name="Nature">
        <title>The sunflower genome provides insights into oil metabolism, flowering and Asterid evolution.</title>
        <authorList>
            <person name="Badouin H."/>
            <person name="Gouzy J."/>
            <person name="Grassa C.J."/>
            <person name="Murat F."/>
            <person name="Staton S.E."/>
            <person name="Cottret L."/>
            <person name="Lelandais-Briere C."/>
            <person name="Owens G.L."/>
            <person name="Carrere S."/>
            <person name="Mayjonade B."/>
            <person name="Legrand L."/>
            <person name="Gill N."/>
            <person name="Kane N.C."/>
            <person name="Bowers J.E."/>
            <person name="Hubner S."/>
            <person name="Bellec A."/>
            <person name="Berard A."/>
            <person name="Berges H."/>
            <person name="Blanchet N."/>
            <person name="Boniface M.C."/>
            <person name="Brunel D."/>
            <person name="Catrice O."/>
            <person name="Chaidir N."/>
            <person name="Claudel C."/>
            <person name="Donnadieu C."/>
            <person name="Faraut T."/>
            <person name="Fievet G."/>
            <person name="Helmstetter N."/>
            <person name="King M."/>
            <person name="Knapp S.J."/>
            <person name="Lai Z."/>
            <person name="Le Paslier M.C."/>
            <person name="Lippi Y."/>
            <person name="Lorenzon L."/>
            <person name="Mandel J.R."/>
            <person name="Marage G."/>
            <person name="Marchand G."/>
            <person name="Marquand E."/>
            <person name="Bret-Mestries E."/>
            <person name="Morien E."/>
            <person name="Nambeesan S."/>
            <person name="Nguyen T."/>
            <person name="Pegot-Espagnet P."/>
            <person name="Pouilly N."/>
            <person name="Raftis F."/>
            <person name="Sallet E."/>
            <person name="Schiex T."/>
            <person name="Thomas J."/>
            <person name="Vandecasteele C."/>
            <person name="Vares D."/>
            <person name="Vear F."/>
            <person name="Vautrin S."/>
            <person name="Crespi M."/>
            <person name="Mangin B."/>
            <person name="Burke J.M."/>
            <person name="Salse J."/>
            <person name="Munos S."/>
            <person name="Vincourt P."/>
            <person name="Rieseberg L.H."/>
            <person name="Langlade N.B."/>
        </authorList>
    </citation>
    <scope>NUCLEOTIDE SEQUENCE</scope>
    <source>
        <tissue evidence="1">Leaves</tissue>
    </source>
</reference>
<dbReference type="EMBL" id="MNCJ02000324">
    <property type="protein sequence ID" value="KAF5790755.1"/>
    <property type="molecule type" value="Genomic_DNA"/>
</dbReference>